<accession>A0AAJ2BJ21</accession>
<name>A0AAJ2BJ21_9PSED</name>
<gene>
    <name evidence="1" type="ORF">QE440_002912</name>
</gene>
<proteinExistence type="predicted"/>
<evidence type="ECO:0000313" key="1">
    <source>
        <dbReference type="EMBL" id="MDR6235171.1"/>
    </source>
</evidence>
<reference evidence="1" key="1">
    <citation type="submission" date="2023-08" db="EMBL/GenBank/DDBJ databases">
        <title>Functional and genomic diversity of the sorghum phyllosphere microbiome.</title>
        <authorList>
            <person name="Shade A."/>
        </authorList>
    </citation>
    <scope>NUCLEOTIDE SEQUENCE</scope>
    <source>
        <strain evidence="1">SORGH_AS_0201</strain>
    </source>
</reference>
<dbReference type="Proteomes" id="UP001268036">
    <property type="component" value="Unassembled WGS sequence"/>
</dbReference>
<dbReference type="AlphaFoldDB" id="A0AAJ2BJ21"/>
<evidence type="ECO:0000313" key="2">
    <source>
        <dbReference type="Proteomes" id="UP001268036"/>
    </source>
</evidence>
<dbReference type="RefSeq" id="WP_309759511.1">
    <property type="nucleotide sequence ID" value="NZ_JAVJAF010000001.1"/>
</dbReference>
<protein>
    <submittedName>
        <fullName evidence="1">Uncharacterized protein</fullName>
    </submittedName>
</protein>
<comment type="caution">
    <text evidence="1">The sequence shown here is derived from an EMBL/GenBank/DDBJ whole genome shotgun (WGS) entry which is preliminary data.</text>
</comment>
<organism evidence="1 2">
    <name type="scientific">Pseudomonas oryzihabitans</name>
    <dbReference type="NCBI Taxonomy" id="47885"/>
    <lineage>
        <taxon>Bacteria</taxon>
        <taxon>Pseudomonadati</taxon>
        <taxon>Pseudomonadota</taxon>
        <taxon>Gammaproteobacteria</taxon>
        <taxon>Pseudomonadales</taxon>
        <taxon>Pseudomonadaceae</taxon>
        <taxon>Pseudomonas</taxon>
    </lineage>
</organism>
<sequence>MLFYHGFSFANSRDFIETKYPEEFHNMAFSEHLSILEWIVFTESLSFEQLEFSTLQIPFAENFLIQESEVSSYTTAWGGRRLLLGQASSSTALSDMATPSDVVCIRLSLLAQSSCRMQAILGFNRLSRLGIRTCLLLTANRNTACQSTLDRCAGALRLKWTQREAEGGIRHSGIAWSHHWKPGIAEHALNQLERFRYSLNISGSRT</sequence>
<dbReference type="EMBL" id="JAVJAF010000001">
    <property type="protein sequence ID" value="MDR6235171.1"/>
    <property type="molecule type" value="Genomic_DNA"/>
</dbReference>